<proteinExistence type="predicted"/>
<dbReference type="GO" id="GO:0005737">
    <property type="term" value="C:cytoplasm"/>
    <property type="evidence" value="ECO:0007669"/>
    <property type="project" value="UniProtKB-SubCell"/>
</dbReference>
<keyword evidence="5" id="KW-0539">Nucleus</keyword>
<sequence>MQIYKFNQSNNFDDINSYTFKDFPISFNFFSSTFLVTLIDSSFKSIQDTDTDKQIMYTWSQAADLINLKIEPVLFNILPENDEISIKLDTVCLGNKKYILNHEIDHESSRWVWTNGNIVITLVKNSPGFWADLFTNDSNGLHEISIEEQQYSEEISQGLDKYTSDNNDQRSYFSSIYEERVPDSDDLNDFYANLYRLGHQNPVQEINLNTRKILFSSFDSTLNILKACFQLDIDGIVVNFSLSDEGNILSQHVATFNALAYVYMSKQDIRFTFCSDDNQLFVIVDTKGYAFFYENTNKPLNEFQRIEKFDDLPIGGYLLNKTLYLLTKNSIYIISCI</sequence>
<evidence type="ECO:0000256" key="3">
    <source>
        <dbReference type="ARBA" id="ARBA00018915"/>
    </source>
</evidence>
<dbReference type="OrthoDB" id="428655at2759"/>
<evidence type="ECO:0000313" key="7">
    <source>
        <dbReference type="EMBL" id="NDJ92406.1"/>
    </source>
</evidence>
<dbReference type="EMBL" id="GHBP01000636">
    <property type="protein sequence ID" value="NDJ92406.1"/>
    <property type="molecule type" value="Transcribed_RNA"/>
</dbReference>
<keyword evidence="4" id="KW-0963">Cytoplasm</keyword>
<comment type="subcellular location">
    <subcellularLocation>
        <location evidence="2">Cytoplasm</location>
    </subcellularLocation>
    <subcellularLocation>
        <location evidence="1">Nucleus</location>
    </subcellularLocation>
</comment>
<dbReference type="AlphaFoldDB" id="A0A6G3MEN5"/>
<feature type="domain" description="CS" evidence="6">
    <location>
        <begin position="52"/>
        <end position="134"/>
    </location>
</feature>
<accession>A0A6G3MEN5</accession>
<organism evidence="7">
    <name type="scientific">Henneguya salminicola</name>
    <name type="common">Myxosporean</name>
    <dbReference type="NCBI Taxonomy" id="69463"/>
    <lineage>
        <taxon>Eukaryota</taxon>
        <taxon>Metazoa</taxon>
        <taxon>Cnidaria</taxon>
        <taxon>Myxozoa</taxon>
        <taxon>Myxosporea</taxon>
        <taxon>Bivalvulida</taxon>
        <taxon>Platysporina</taxon>
        <taxon>Myxobolidae</taxon>
        <taxon>Henneguya</taxon>
    </lineage>
</organism>
<dbReference type="CDD" id="cd06463">
    <property type="entry name" value="p23_like"/>
    <property type="match status" value="1"/>
</dbReference>
<evidence type="ECO:0000256" key="2">
    <source>
        <dbReference type="ARBA" id="ARBA00004496"/>
    </source>
</evidence>
<dbReference type="Gene3D" id="2.60.40.790">
    <property type="match status" value="1"/>
</dbReference>
<protein>
    <recommendedName>
        <fullName evidence="3">NudC domain-containing protein 1</fullName>
    </recommendedName>
</protein>
<dbReference type="InterPro" id="IPR037895">
    <property type="entry name" value="NUDCD1"/>
</dbReference>
<dbReference type="PANTHER" id="PTHR21664">
    <property type="entry name" value="CHRONIC MYELOGENOUS LEUKEMIA TUMOR ANTIGEN 66"/>
    <property type="match status" value="1"/>
</dbReference>
<dbReference type="SUPFAM" id="SSF49764">
    <property type="entry name" value="HSP20-like chaperones"/>
    <property type="match status" value="1"/>
</dbReference>
<dbReference type="Pfam" id="PF04969">
    <property type="entry name" value="CS"/>
    <property type="match status" value="1"/>
</dbReference>
<evidence type="ECO:0000256" key="5">
    <source>
        <dbReference type="ARBA" id="ARBA00023242"/>
    </source>
</evidence>
<dbReference type="InterPro" id="IPR007052">
    <property type="entry name" value="CS_dom"/>
</dbReference>
<evidence type="ECO:0000256" key="4">
    <source>
        <dbReference type="ARBA" id="ARBA00022490"/>
    </source>
</evidence>
<dbReference type="GO" id="GO:0005634">
    <property type="term" value="C:nucleus"/>
    <property type="evidence" value="ECO:0007669"/>
    <property type="project" value="UniProtKB-SubCell"/>
</dbReference>
<evidence type="ECO:0000256" key="1">
    <source>
        <dbReference type="ARBA" id="ARBA00004123"/>
    </source>
</evidence>
<reference evidence="7" key="1">
    <citation type="submission" date="2018-11" db="EMBL/GenBank/DDBJ databases">
        <title>Henneguya salminicola genome and transcriptome.</title>
        <authorList>
            <person name="Yahalomi D."/>
            <person name="Atkinson S.D."/>
            <person name="Neuhof M."/>
            <person name="Chang E.S."/>
            <person name="Philippe H."/>
            <person name="Cartwright P."/>
            <person name="Bartholomew J.L."/>
            <person name="Huchon D."/>
        </authorList>
    </citation>
    <scope>NUCLEOTIDE SEQUENCE</scope>
    <source>
        <strain evidence="7">Hz1</strain>
        <tissue evidence="7">Whole</tissue>
    </source>
</reference>
<evidence type="ECO:0000259" key="6">
    <source>
        <dbReference type="PROSITE" id="PS51203"/>
    </source>
</evidence>
<dbReference type="InterPro" id="IPR008978">
    <property type="entry name" value="HSP20-like_chaperone"/>
</dbReference>
<dbReference type="PANTHER" id="PTHR21664:SF1">
    <property type="entry name" value="NUDC DOMAIN-CONTAINING PROTEIN 1"/>
    <property type="match status" value="1"/>
</dbReference>
<dbReference type="PROSITE" id="PS51203">
    <property type="entry name" value="CS"/>
    <property type="match status" value="1"/>
</dbReference>
<name>A0A6G3MEN5_HENSL</name>